<proteinExistence type="predicted"/>
<organism evidence="2 3">
    <name type="scientific">Urochloa decumbens</name>
    <dbReference type="NCBI Taxonomy" id="240449"/>
    <lineage>
        <taxon>Eukaryota</taxon>
        <taxon>Viridiplantae</taxon>
        <taxon>Streptophyta</taxon>
        <taxon>Embryophyta</taxon>
        <taxon>Tracheophyta</taxon>
        <taxon>Spermatophyta</taxon>
        <taxon>Magnoliopsida</taxon>
        <taxon>Liliopsida</taxon>
        <taxon>Poales</taxon>
        <taxon>Poaceae</taxon>
        <taxon>PACMAD clade</taxon>
        <taxon>Panicoideae</taxon>
        <taxon>Panicodae</taxon>
        <taxon>Paniceae</taxon>
        <taxon>Melinidinae</taxon>
        <taxon>Urochloa</taxon>
    </lineage>
</organism>
<reference evidence="2" key="1">
    <citation type="submission" date="2024-10" db="EMBL/GenBank/DDBJ databases">
        <authorList>
            <person name="Ryan C."/>
        </authorList>
    </citation>
    <scope>NUCLEOTIDE SEQUENCE [LARGE SCALE GENOMIC DNA]</scope>
</reference>
<dbReference type="PANTHER" id="PTHR33074">
    <property type="entry name" value="EXPRESSED PROTEIN-RELATED"/>
    <property type="match status" value="1"/>
</dbReference>
<dbReference type="Pfam" id="PF07762">
    <property type="entry name" value="DUF1618"/>
    <property type="match status" value="1"/>
</dbReference>
<dbReference type="AlphaFoldDB" id="A0ABC9B5G0"/>
<dbReference type="EMBL" id="OZ075134">
    <property type="protein sequence ID" value="CAL4994947.1"/>
    <property type="molecule type" value="Genomic_DNA"/>
</dbReference>
<evidence type="ECO:0000313" key="2">
    <source>
        <dbReference type="EMBL" id="CAL4994947.1"/>
    </source>
</evidence>
<sequence>MFERYDRRPAYGCNYSFSMGDPNTLATGSTTTGHQIQTSLRLADPPALSSVCLQLQAHPDDAVVTDTTVIAAHGDSVLVQVTVIEDPKGNTPDYTTDHFVYSAGYAAADPLWPPSLSLLPPYYVASDDQMSYSGCPQSSRGLSSIAIGIIHRGKDDELVVAVLTMAVTSKDSSELGADKLFLFRSGKWIVIKSPAITNGDPKFGVDSPVLEYVKLPVYPCRRWPSSANRNVCATARGGALKLVDIFPRCCCGCEGTTDCQRSHGACVVSTWTLRMDDMVWVKDGILDASEHWASGTYEGLPRLNLAHPMVSVDEPHVICFVMTQDDHTPYDQKTLWKVMVDMGRKTIQSFSCHPKALHGYLVPSNVSYYLNSCPTSNSSNTKGAQSKVDAERSLVGDDDAGNSILLKSSCMSSGEPAVQASEMLAALQEIPSYGLGRDDMLKAAYRILCHGNGRGFGTLLSLPPNLRKDWLLMEIKASED</sequence>
<name>A0ABC9B5G0_9POAL</name>
<keyword evidence="3" id="KW-1185">Reference proteome</keyword>
<evidence type="ECO:0000313" key="3">
    <source>
        <dbReference type="Proteomes" id="UP001497457"/>
    </source>
</evidence>
<protein>
    <recommendedName>
        <fullName evidence="1">DUF1618 domain-containing protein</fullName>
    </recommendedName>
</protein>
<feature type="domain" description="DUF1618" evidence="1">
    <location>
        <begin position="206"/>
        <end position="319"/>
    </location>
</feature>
<evidence type="ECO:0000259" key="1">
    <source>
        <dbReference type="Pfam" id="PF07762"/>
    </source>
</evidence>
<dbReference type="PANTHER" id="PTHR33074:SF124">
    <property type="entry name" value="DUF1618 DOMAIN-CONTAINING PROTEIN"/>
    <property type="match status" value="1"/>
</dbReference>
<dbReference type="Proteomes" id="UP001497457">
    <property type="component" value="Chromosome 24b"/>
</dbReference>
<dbReference type="InterPro" id="IPR011676">
    <property type="entry name" value="DUF1618"/>
</dbReference>
<gene>
    <name evidence="2" type="ORF">URODEC1_LOCUS62145</name>
</gene>
<accession>A0ABC9B5G0</accession>